<gene>
    <name evidence="2" type="ORF">EV421DRAFT_667112</name>
</gene>
<evidence type="ECO:0000313" key="2">
    <source>
        <dbReference type="EMBL" id="KAK0453300.1"/>
    </source>
</evidence>
<reference evidence="2" key="1">
    <citation type="submission" date="2023-06" db="EMBL/GenBank/DDBJ databases">
        <authorList>
            <consortium name="Lawrence Berkeley National Laboratory"/>
            <person name="Ahrendt S."/>
            <person name="Sahu N."/>
            <person name="Indic B."/>
            <person name="Wong-Bajracharya J."/>
            <person name="Merenyi Z."/>
            <person name="Ke H.-M."/>
            <person name="Monk M."/>
            <person name="Kocsube S."/>
            <person name="Drula E."/>
            <person name="Lipzen A."/>
            <person name="Balint B."/>
            <person name="Henrissat B."/>
            <person name="Andreopoulos B."/>
            <person name="Martin F.M."/>
            <person name="Harder C.B."/>
            <person name="Rigling D."/>
            <person name="Ford K.L."/>
            <person name="Foster G.D."/>
            <person name="Pangilinan J."/>
            <person name="Papanicolaou A."/>
            <person name="Barry K."/>
            <person name="LaButti K."/>
            <person name="Viragh M."/>
            <person name="Koriabine M."/>
            <person name="Yan M."/>
            <person name="Riley R."/>
            <person name="Champramary S."/>
            <person name="Plett K.L."/>
            <person name="Tsai I.J."/>
            <person name="Slot J."/>
            <person name="Sipos G."/>
            <person name="Plett J."/>
            <person name="Nagy L.G."/>
            <person name="Grigoriev I.V."/>
        </authorList>
    </citation>
    <scope>NUCLEOTIDE SEQUENCE</scope>
    <source>
        <strain evidence="2">FPL87.14</strain>
    </source>
</reference>
<feature type="compositionally biased region" description="Basic residues" evidence="1">
    <location>
        <begin position="194"/>
        <end position="204"/>
    </location>
</feature>
<sequence>MPNRFDALIPFTLRFFCLLRRLKPGLLRKLRASRDTFPHQTRIAYVLQGAAMVRVCYSVPSREYENAAFLLDGCRMLLVDCYRSVEPEEDFPTPEHFVKFFSSDSFDTYLEALAQSNAWKIQPWKNLDSVKEVIKEEEIDGTITGLEETNYDDYDSPETSADDSEDYDTSKRKRSATSTVGELVDQDEADRTTKFRRRRNHIHASVRDETTEHQSWAATKRRSTRSIRGSGSNRGRKKSKAQIPTTVYVVAFLLV</sequence>
<feature type="region of interest" description="Disordered" evidence="1">
    <location>
        <begin position="144"/>
        <end position="241"/>
    </location>
</feature>
<evidence type="ECO:0000256" key="1">
    <source>
        <dbReference type="SAM" id="MobiDB-lite"/>
    </source>
</evidence>
<feature type="compositionally biased region" description="Acidic residues" evidence="1">
    <location>
        <begin position="149"/>
        <end position="167"/>
    </location>
</feature>
<organism evidence="2 3">
    <name type="scientific">Armillaria borealis</name>
    <dbReference type="NCBI Taxonomy" id="47425"/>
    <lineage>
        <taxon>Eukaryota</taxon>
        <taxon>Fungi</taxon>
        <taxon>Dikarya</taxon>
        <taxon>Basidiomycota</taxon>
        <taxon>Agaricomycotina</taxon>
        <taxon>Agaricomycetes</taxon>
        <taxon>Agaricomycetidae</taxon>
        <taxon>Agaricales</taxon>
        <taxon>Marasmiineae</taxon>
        <taxon>Physalacriaceae</taxon>
        <taxon>Armillaria</taxon>
    </lineage>
</organism>
<evidence type="ECO:0000313" key="3">
    <source>
        <dbReference type="Proteomes" id="UP001175226"/>
    </source>
</evidence>
<protein>
    <submittedName>
        <fullName evidence="2">Uncharacterized protein</fullName>
    </submittedName>
</protein>
<comment type="caution">
    <text evidence="2">The sequence shown here is derived from an EMBL/GenBank/DDBJ whole genome shotgun (WGS) entry which is preliminary data.</text>
</comment>
<dbReference type="EMBL" id="JAUEPT010000003">
    <property type="protein sequence ID" value="KAK0453300.1"/>
    <property type="molecule type" value="Genomic_DNA"/>
</dbReference>
<keyword evidence="3" id="KW-1185">Reference proteome</keyword>
<dbReference type="AlphaFoldDB" id="A0AA39K4K0"/>
<proteinExistence type="predicted"/>
<accession>A0AA39K4K0</accession>
<dbReference type="Proteomes" id="UP001175226">
    <property type="component" value="Unassembled WGS sequence"/>
</dbReference>
<name>A0AA39K4K0_9AGAR</name>